<dbReference type="OrthoDB" id="1896065at2759"/>
<gene>
    <name evidence="3" type="primary">LOC109708481</name>
</gene>
<feature type="compositionally biased region" description="Pro residues" evidence="1">
    <location>
        <begin position="81"/>
        <end position="98"/>
    </location>
</feature>
<feature type="region of interest" description="Disordered" evidence="1">
    <location>
        <begin position="1"/>
        <end position="101"/>
    </location>
</feature>
<feature type="compositionally biased region" description="Pro residues" evidence="1">
    <location>
        <begin position="48"/>
        <end position="61"/>
    </location>
</feature>
<dbReference type="Proteomes" id="UP000515123">
    <property type="component" value="Linkage group 4"/>
</dbReference>
<dbReference type="PANTHER" id="PTHR31343">
    <property type="entry name" value="T15D22.8"/>
    <property type="match status" value="1"/>
</dbReference>
<dbReference type="InterPro" id="IPR008507">
    <property type="entry name" value="DUF789"/>
</dbReference>
<dbReference type="AlphaFoldDB" id="A0A6P5EXF1"/>
<dbReference type="Pfam" id="PF05623">
    <property type="entry name" value="DUF789"/>
    <property type="match status" value="1"/>
</dbReference>
<feature type="compositionally biased region" description="Low complexity" evidence="1">
    <location>
        <begin position="30"/>
        <end position="47"/>
    </location>
</feature>
<proteinExistence type="predicted"/>
<organism evidence="2 3">
    <name type="scientific">Ananas comosus</name>
    <name type="common">Pineapple</name>
    <name type="synonym">Ananas ananas</name>
    <dbReference type="NCBI Taxonomy" id="4615"/>
    <lineage>
        <taxon>Eukaryota</taxon>
        <taxon>Viridiplantae</taxon>
        <taxon>Streptophyta</taxon>
        <taxon>Embryophyta</taxon>
        <taxon>Tracheophyta</taxon>
        <taxon>Spermatophyta</taxon>
        <taxon>Magnoliopsida</taxon>
        <taxon>Liliopsida</taxon>
        <taxon>Poales</taxon>
        <taxon>Bromeliaceae</taxon>
        <taxon>Bromelioideae</taxon>
        <taxon>Ananas</taxon>
    </lineage>
</organism>
<name>A0A6P5EXF1_ANACO</name>
<evidence type="ECO:0000256" key="1">
    <source>
        <dbReference type="SAM" id="MobiDB-lite"/>
    </source>
</evidence>
<dbReference type="GeneID" id="109708481"/>
<sequence>MVLSGGSSSLARGHGDDRFYWPPPIRRQHQQQLLQEEQQRAAAAAKAAPPPRQPTPAAPPPEAREVESRAESADSEASKPSPSPSSSPPPPPPPPPPSGNLERFIQSTNLLVQAQYLSKTSMRGWRISDNTESFPYYNLADLWESFKEWSAYGVGVPLVLSGTDYVIQYYVPFLSAIQLYVNKSRPSVSTRRPGEESDGENYQDTSSDASSESESEKLIAERRESLRNTGCADQEGFSSDDSEACNQSQVPIFEYQEYDPPYGRQPLADKISVLATKFPDLKVLRSCDLLPPSWISVAWYPIYRIPTGPTLQDLDACFLTFHSLSTPLKADARSGHPDIYSLANFKSTSADASKKLALPLLGLASYRFRDSIWTSNGLSDQQLAASLLQTADNWLRGLKIDTPDYRFFVSHYNTSLSRKESIFHTSCCWIYQGLWVFSVYA</sequence>
<feature type="compositionally biased region" description="Basic and acidic residues" evidence="1">
    <location>
        <begin position="62"/>
        <end position="72"/>
    </location>
</feature>
<reference evidence="2" key="1">
    <citation type="journal article" date="2015" name="Nat. Genet.">
        <title>The pineapple genome and the evolution of CAM photosynthesis.</title>
        <authorList>
            <person name="Ming R."/>
            <person name="VanBuren R."/>
            <person name="Wai C.M."/>
            <person name="Tang H."/>
            <person name="Schatz M.C."/>
            <person name="Bowers J.E."/>
            <person name="Lyons E."/>
            <person name="Wang M.L."/>
            <person name="Chen J."/>
            <person name="Biggers E."/>
            <person name="Zhang J."/>
            <person name="Huang L."/>
            <person name="Zhang L."/>
            <person name="Miao W."/>
            <person name="Zhang J."/>
            <person name="Ye Z."/>
            <person name="Miao C."/>
            <person name="Lin Z."/>
            <person name="Wang H."/>
            <person name="Zhou H."/>
            <person name="Yim W.C."/>
            <person name="Priest H.D."/>
            <person name="Zheng C."/>
            <person name="Woodhouse M."/>
            <person name="Edger P.P."/>
            <person name="Guyot R."/>
            <person name="Guo H.B."/>
            <person name="Guo H."/>
            <person name="Zheng G."/>
            <person name="Singh R."/>
            <person name="Sharma A."/>
            <person name="Min X."/>
            <person name="Zheng Y."/>
            <person name="Lee H."/>
            <person name="Gurtowski J."/>
            <person name="Sedlazeck F.J."/>
            <person name="Harkess A."/>
            <person name="McKain M.R."/>
            <person name="Liao Z."/>
            <person name="Fang J."/>
            <person name="Liu J."/>
            <person name="Zhang X."/>
            <person name="Zhang Q."/>
            <person name="Hu W."/>
            <person name="Qin Y."/>
            <person name="Wang K."/>
            <person name="Chen L.Y."/>
            <person name="Shirley N."/>
            <person name="Lin Y.R."/>
            <person name="Liu L.Y."/>
            <person name="Hernandez A.G."/>
            <person name="Wright C.L."/>
            <person name="Bulone V."/>
            <person name="Tuskan G.A."/>
            <person name="Heath K."/>
            <person name="Zee F."/>
            <person name="Moore P.H."/>
            <person name="Sunkar R."/>
            <person name="Leebens-Mack J.H."/>
            <person name="Mockler T."/>
            <person name="Bennetzen J.L."/>
            <person name="Freeling M."/>
            <person name="Sankoff D."/>
            <person name="Paterson A.H."/>
            <person name="Zhu X."/>
            <person name="Yang X."/>
            <person name="Smith J.A."/>
            <person name="Cushman J.C."/>
            <person name="Paull R.E."/>
            <person name="Yu Q."/>
        </authorList>
    </citation>
    <scope>NUCLEOTIDE SEQUENCE [LARGE SCALE GENOMIC DNA]</scope>
    <source>
        <strain evidence="2">cv. F153</strain>
    </source>
</reference>
<evidence type="ECO:0000313" key="3">
    <source>
        <dbReference type="RefSeq" id="XP_020085830.1"/>
    </source>
</evidence>
<keyword evidence="2" id="KW-1185">Reference proteome</keyword>
<accession>A0A6P5EXF1</accession>
<reference evidence="3" key="2">
    <citation type="submission" date="2025-08" db="UniProtKB">
        <authorList>
            <consortium name="RefSeq"/>
        </authorList>
    </citation>
    <scope>IDENTIFICATION</scope>
    <source>
        <tissue evidence="3">Leaf</tissue>
    </source>
</reference>
<evidence type="ECO:0000313" key="2">
    <source>
        <dbReference type="Proteomes" id="UP000515123"/>
    </source>
</evidence>
<protein>
    <submittedName>
        <fullName evidence="3">Uncharacterized protein LOC109708481</fullName>
    </submittedName>
</protein>
<feature type="compositionally biased region" description="Polar residues" evidence="1">
    <location>
        <begin position="1"/>
        <end position="10"/>
    </location>
</feature>
<feature type="region of interest" description="Disordered" evidence="1">
    <location>
        <begin position="185"/>
        <end position="218"/>
    </location>
</feature>
<dbReference type="RefSeq" id="XP_020085830.1">
    <property type="nucleotide sequence ID" value="XM_020230241.1"/>
</dbReference>
<dbReference type="PANTHER" id="PTHR31343:SF8">
    <property type="entry name" value="OS07G0246600 PROTEIN"/>
    <property type="match status" value="1"/>
</dbReference>